<protein>
    <submittedName>
        <fullName evidence="4">DNA invertase Pin-like site-specific DNA recombinase</fullName>
    </submittedName>
</protein>
<dbReference type="CDD" id="cd00338">
    <property type="entry name" value="Ser_Recombinase"/>
    <property type="match status" value="1"/>
</dbReference>
<dbReference type="Proteomes" id="UP000552097">
    <property type="component" value="Unassembled WGS sequence"/>
</dbReference>
<dbReference type="Pfam" id="PF00239">
    <property type="entry name" value="Resolvase"/>
    <property type="match status" value="1"/>
</dbReference>
<dbReference type="PANTHER" id="PTHR30461">
    <property type="entry name" value="DNA-INVERTASE FROM LAMBDOID PROPHAGE"/>
    <property type="match status" value="1"/>
</dbReference>
<gene>
    <name evidence="4" type="ORF">F4560_004446</name>
</gene>
<dbReference type="Pfam" id="PF07508">
    <property type="entry name" value="Recombinase"/>
    <property type="match status" value="1"/>
</dbReference>
<evidence type="ECO:0000313" key="4">
    <source>
        <dbReference type="EMBL" id="MBB5804678.1"/>
    </source>
</evidence>
<dbReference type="AlphaFoldDB" id="A0A7W9HLT8"/>
<accession>A0A7W9HLT8</accession>
<dbReference type="RefSeq" id="WP_184922690.1">
    <property type="nucleotide sequence ID" value="NZ_JACHMO010000001.1"/>
</dbReference>
<keyword evidence="1" id="KW-0175">Coiled coil</keyword>
<dbReference type="PROSITE" id="PS51736">
    <property type="entry name" value="RECOMBINASES_3"/>
    <property type="match status" value="1"/>
</dbReference>
<dbReference type="GO" id="GO:0000150">
    <property type="term" value="F:DNA strand exchange activity"/>
    <property type="evidence" value="ECO:0007669"/>
    <property type="project" value="InterPro"/>
</dbReference>
<dbReference type="InterPro" id="IPR038109">
    <property type="entry name" value="DNA_bind_recomb_sf"/>
</dbReference>
<dbReference type="SMART" id="SM00857">
    <property type="entry name" value="Resolvase"/>
    <property type="match status" value="1"/>
</dbReference>
<name>A0A7W9HLT8_9PSEU</name>
<dbReference type="Gene3D" id="3.40.50.1390">
    <property type="entry name" value="Resolvase, N-terminal catalytic domain"/>
    <property type="match status" value="1"/>
</dbReference>
<dbReference type="InterPro" id="IPR050639">
    <property type="entry name" value="SSR_resolvase"/>
</dbReference>
<evidence type="ECO:0000259" key="3">
    <source>
        <dbReference type="PROSITE" id="PS51737"/>
    </source>
</evidence>
<dbReference type="GO" id="GO:0003677">
    <property type="term" value="F:DNA binding"/>
    <property type="evidence" value="ECO:0007669"/>
    <property type="project" value="InterPro"/>
</dbReference>
<feature type="domain" description="Recombinase" evidence="3">
    <location>
        <begin position="172"/>
        <end position="275"/>
    </location>
</feature>
<sequence>MRYPKGYIPKNAGVYVRISEILPGTVDETAGVDRQTKDCLKVADLKRWGTSSHIYCDNDVSAYKKDVVRDEWEKLLTDLKSGVIDGIIAYDLDRVARQNRDLENLIDIVEETGIPNAVVTGEIDLSTDNGKMVARILVSIANKSSADTARRVSRQKLERAEAGEPPISKNRTYGYVYDFSATVPEEKKLLQEARKRMIAGESAYALCKEFNAAGRLPYSGKPWKSQNLIKMVTNPTHAGLRAFKGEVVGVGKWEKIFTVEEHAEILTAVENNEPYSRNTARKHLLTSILVCDLCGKGLGGKAPSYYCNVSRGGCGKIVRNMKAVDEFMISLTYKAIKMLPAVKDVPLDDDNAKEIERLERKIDEARNAWKAEMITLADFVDVRQDAENKIKALRKTSAKQAKLPVDDAQAFFNASVDQQRATIKRLFPVVGVKPTGAKGTRFHPDQLVFPD</sequence>
<dbReference type="Gene3D" id="3.90.1750.20">
    <property type="entry name" value="Putative Large Serine Recombinase, Chain B, Domain 2"/>
    <property type="match status" value="1"/>
</dbReference>
<dbReference type="EMBL" id="JACHMO010000001">
    <property type="protein sequence ID" value="MBB5804678.1"/>
    <property type="molecule type" value="Genomic_DNA"/>
</dbReference>
<dbReference type="SUPFAM" id="SSF53041">
    <property type="entry name" value="Resolvase-like"/>
    <property type="match status" value="1"/>
</dbReference>
<proteinExistence type="predicted"/>
<evidence type="ECO:0000259" key="2">
    <source>
        <dbReference type="PROSITE" id="PS51736"/>
    </source>
</evidence>
<organism evidence="4 5">
    <name type="scientific">Saccharothrix ecbatanensis</name>
    <dbReference type="NCBI Taxonomy" id="1105145"/>
    <lineage>
        <taxon>Bacteria</taxon>
        <taxon>Bacillati</taxon>
        <taxon>Actinomycetota</taxon>
        <taxon>Actinomycetes</taxon>
        <taxon>Pseudonocardiales</taxon>
        <taxon>Pseudonocardiaceae</taxon>
        <taxon>Saccharothrix</taxon>
    </lineage>
</organism>
<feature type="domain" description="Resolvase/invertase-type recombinase catalytic" evidence="2">
    <location>
        <begin position="11"/>
        <end position="163"/>
    </location>
</feature>
<keyword evidence="5" id="KW-1185">Reference proteome</keyword>
<comment type="caution">
    <text evidence="4">The sequence shown here is derived from an EMBL/GenBank/DDBJ whole genome shotgun (WGS) entry which is preliminary data.</text>
</comment>
<evidence type="ECO:0000313" key="5">
    <source>
        <dbReference type="Proteomes" id="UP000552097"/>
    </source>
</evidence>
<evidence type="ECO:0000256" key="1">
    <source>
        <dbReference type="SAM" id="Coils"/>
    </source>
</evidence>
<dbReference type="PROSITE" id="PS51737">
    <property type="entry name" value="RECOMBINASE_DNA_BIND"/>
    <property type="match status" value="1"/>
</dbReference>
<dbReference type="InterPro" id="IPR011109">
    <property type="entry name" value="DNA_bind_recombinase_dom"/>
</dbReference>
<dbReference type="InterPro" id="IPR036162">
    <property type="entry name" value="Resolvase-like_N_sf"/>
</dbReference>
<feature type="coiled-coil region" evidence="1">
    <location>
        <begin position="348"/>
        <end position="403"/>
    </location>
</feature>
<dbReference type="PANTHER" id="PTHR30461:SF23">
    <property type="entry name" value="DNA RECOMBINASE-RELATED"/>
    <property type="match status" value="1"/>
</dbReference>
<dbReference type="InterPro" id="IPR006119">
    <property type="entry name" value="Resolv_N"/>
</dbReference>
<reference evidence="4 5" key="1">
    <citation type="submission" date="2020-08" db="EMBL/GenBank/DDBJ databases">
        <title>Sequencing the genomes of 1000 actinobacteria strains.</title>
        <authorList>
            <person name="Klenk H.-P."/>
        </authorList>
    </citation>
    <scope>NUCLEOTIDE SEQUENCE [LARGE SCALE GENOMIC DNA]</scope>
    <source>
        <strain evidence="4 5">DSM 45486</strain>
    </source>
</reference>